<name>A0A1J9PTD2_9EURO</name>
<accession>A0A1J9PTD2</accession>
<evidence type="ECO:0000313" key="3">
    <source>
        <dbReference type="EMBL" id="OJD19656.1"/>
    </source>
</evidence>
<dbReference type="EMBL" id="LGRN01000006">
    <property type="protein sequence ID" value="OJD19656.1"/>
    <property type="molecule type" value="Genomic_DNA"/>
</dbReference>
<organism evidence="3 4">
    <name type="scientific">Emergomyces pasteurianus Ep9510</name>
    <dbReference type="NCBI Taxonomy" id="1447872"/>
    <lineage>
        <taxon>Eukaryota</taxon>
        <taxon>Fungi</taxon>
        <taxon>Dikarya</taxon>
        <taxon>Ascomycota</taxon>
        <taxon>Pezizomycotina</taxon>
        <taxon>Eurotiomycetes</taxon>
        <taxon>Eurotiomycetidae</taxon>
        <taxon>Onygenales</taxon>
        <taxon>Ajellomycetaceae</taxon>
        <taxon>Emergomyces</taxon>
    </lineage>
</organism>
<dbReference type="AlphaFoldDB" id="A0A1J9PTD2"/>
<feature type="coiled-coil region" evidence="1">
    <location>
        <begin position="270"/>
        <end position="325"/>
    </location>
</feature>
<dbReference type="VEuPathDB" id="FungiDB:AJ78_00388"/>
<evidence type="ECO:0000256" key="2">
    <source>
        <dbReference type="SAM" id="MobiDB-lite"/>
    </source>
</evidence>
<evidence type="ECO:0000313" key="4">
    <source>
        <dbReference type="Proteomes" id="UP000182235"/>
    </source>
</evidence>
<gene>
    <name evidence="3" type="ORF">AJ78_00388</name>
</gene>
<feature type="region of interest" description="Disordered" evidence="2">
    <location>
        <begin position="100"/>
        <end position="183"/>
    </location>
</feature>
<protein>
    <submittedName>
        <fullName evidence="3">Uncharacterized protein</fullName>
    </submittedName>
</protein>
<feature type="compositionally biased region" description="Acidic residues" evidence="2">
    <location>
        <begin position="120"/>
        <end position="129"/>
    </location>
</feature>
<proteinExistence type="predicted"/>
<keyword evidence="4" id="KW-1185">Reference proteome</keyword>
<comment type="caution">
    <text evidence="3">The sequence shown here is derived from an EMBL/GenBank/DDBJ whole genome shotgun (WGS) entry which is preliminary data.</text>
</comment>
<dbReference type="OrthoDB" id="4185955at2759"/>
<keyword evidence="1" id="KW-0175">Coiled coil</keyword>
<feature type="compositionally biased region" description="Basic and acidic residues" evidence="2">
    <location>
        <begin position="157"/>
        <end position="168"/>
    </location>
</feature>
<sequence>MPSLHVVLRLGNNPVILQRFRALRTSSESPDPAVPGGRLGDSWTQEQDQRLLDLCKKHRHMNRHEFQETFYPNRSYFAVSKRISLAKQAERENLHLASLPLVDGSNNSPSRPNTPQYVYSDDELEDTDLEYIPGRRASKRMASSKRSDISNLPPIDTIKRKSSTENDLSRPSPPKLPKTPTSPIFTSMNPGSNITPEANIPIISKATTVLDIGNNYDNYNNHKNTEVSNFSSPSAWIVQKAKAADVLYLFEQARKCDSETKRAEDLAFHLLNEKNALDRSRDEIRQLMELQRQHDDELEKALVALLKEQEANKVLQKELNGARQLKPCEQCKTTRTAQLKLAEQLTQLKTEVDKIIVGSSQIVHPDLWRSGGMDAASARATTIIGEIETSQKEAQK</sequence>
<reference evidence="3 4" key="1">
    <citation type="submission" date="2015-07" db="EMBL/GenBank/DDBJ databases">
        <title>Emmonsia species relationships and genome sequence.</title>
        <authorList>
            <consortium name="The Broad Institute Genomics Platform"/>
            <person name="Cuomo C.A."/>
            <person name="Munoz J.F."/>
            <person name="Imamovic A."/>
            <person name="Priest M.E."/>
            <person name="Young S."/>
            <person name="Clay O.K."/>
            <person name="McEwen J.G."/>
        </authorList>
    </citation>
    <scope>NUCLEOTIDE SEQUENCE [LARGE SCALE GENOMIC DNA]</scope>
    <source>
        <strain evidence="3 4">UAMH 9510</strain>
    </source>
</reference>
<dbReference type="Proteomes" id="UP000182235">
    <property type="component" value="Unassembled WGS sequence"/>
</dbReference>
<feature type="compositionally biased region" description="Polar residues" evidence="2">
    <location>
        <begin position="104"/>
        <end position="117"/>
    </location>
</feature>
<evidence type="ECO:0000256" key="1">
    <source>
        <dbReference type="SAM" id="Coils"/>
    </source>
</evidence>